<proteinExistence type="predicted"/>
<dbReference type="CDD" id="cd07033">
    <property type="entry name" value="TPP_PYR_DXS_TK_like"/>
    <property type="match status" value="1"/>
</dbReference>
<evidence type="ECO:0000256" key="2">
    <source>
        <dbReference type="ARBA" id="ARBA00001964"/>
    </source>
</evidence>
<dbReference type="PANTHER" id="PTHR43322">
    <property type="entry name" value="1-D-DEOXYXYLULOSE 5-PHOSPHATE SYNTHASE-RELATED"/>
    <property type="match status" value="1"/>
</dbReference>
<evidence type="ECO:0000256" key="4">
    <source>
        <dbReference type="ARBA" id="ARBA00022679"/>
    </source>
</evidence>
<reference evidence="9" key="1">
    <citation type="submission" date="2013-10" db="EMBL/GenBank/DDBJ databases">
        <title>Genomic analysis of the causative agents of coccidiosis in chickens.</title>
        <authorList>
            <person name="Reid A.J."/>
            <person name="Blake D."/>
            <person name="Billington K."/>
            <person name="Browne H."/>
            <person name="Dunn M."/>
            <person name="Hung S."/>
            <person name="Kawahara F."/>
            <person name="Miranda-Saavedra D."/>
            <person name="Mourier T."/>
            <person name="Nagra H."/>
            <person name="Otto T.D."/>
            <person name="Rawlings N."/>
            <person name="Sanchez A."/>
            <person name="Sanders M."/>
            <person name="Subramaniam C."/>
            <person name="Tay Y."/>
            <person name="Dear P."/>
            <person name="Doerig C."/>
            <person name="Gruber A."/>
            <person name="Parkinson J."/>
            <person name="Shirley M."/>
            <person name="Wan K.L."/>
            <person name="Berriman M."/>
            <person name="Tomley F."/>
            <person name="Pain A."/>
        </authorList>
    </citation>
    <scope>NUCLEOTIDE SEQUENCE [LARGE SCALE GENOMIC DNA]</scope>
    <source>
        <strain evidence="9">Houghton</strain>
    </source>
</reference>
<evidence type="ECO:0000313" key="9">
    <source>
        <dbReference type="EMBL" id="CDJ45450.1"/>
    </source>
</evidence>
<dbReference type="Pfam" id="PF02779">
    <property type="entry name" value="Transket_pyr"/>
    <property type="match status" value="1"/>
</dbReference>
<dbReference type="InterPro" id="IPR029061">
    <property type="entry name" value="THDP-binding"/>
</dbReference>
<feature type="compositionally biased region" description="Low complexity" evidence="7">
    <location>
        <begin position="249"/>
        <end position="278"/>
    </location>
</feature>
<dbReference type="PANTHER" id="PTHR43322:SF5">
    <property type="entry name" value="1-DEOXY-D-XYLULOSE-5-PHOSPHATE SYNTHASE, CHLOROPLASTIC"/>
    <property type="match status" value="1"/>
</dbReference>
<keyword evidence="10" id="KW-1185">Reference proteome</keyword>
<dbReference type="VEuPathDB" id="ToxoDB:ETH2_0939500"/>
<dbReference type="InterPro" id="IPR005477">
    <property type="entry name" value="Dxylulose-5-P_synthase"/>
</dbReference>
<evidence type="ECO:0000259" key="8">
    <source>
        <dbReference type="SMART" id="SM00861"/>
    </source>
</evidence>
<evidence type="ECO:0000256" key="5">
    <source>
        <dbReference type="ARBA" id="ARBA00022842"/>
    </source>
</evidence>
<organism evidence="9 10">
    <name type="scientific">Eimeria tenella</name>
    <name type="common">Coccidian parasite</name>
    <dbReference type="NCBI Taxonomy" id="5802"/>
    <lineage>
        <taxon>Eukaryota</taxon>
        <taxon>Sar</taxon>
        <taxon>Alveolata</taxon>
        <taxon>Apicomplexa</taxon>
        <taxon>Conoidasida</taxon>
        <taxon>Coccidia</taxon>
        <taxon>Eucoccidiorida</taxon>
        <taxon>Eimeriorina</taxon>
        <taxon>Eimeriidae</taxon>
        <taxon>Eimeria</taxon>
    </lineage>
</organism>
<evidence type="ECO:0000256" key="3">
    <source>
        <dbReference type="ARBA" id="ARBA00011738"/>
    </source>
</evidence>
<sequence>MLTGRRHLMHRLRQSGGLSGFLSRKESIYDCFGAGHSSTSISAIQGIYVANRMQRRHEGLHVAVIGDGGLTGGMAYEALNACGFLQSPILVILNDNQQVSLPTGTNSAGGTAPASAVSRHMRRLLQRRSLRCLSPQQKLQQLLQQLLQQQQQPQQQQQQQDVPAVHAPAQGEEGGASFFEGLGFDYLGPLDGHDVLGLVSVLQVIKRGGLRRPTVLHLKTEKGFGYAPALAAPDRMHGVEAAPHLGLHAASSSSSSSSSRSSSSSSSSSSSGSSGGPSAAAAAASGGFAAVAATGQQPLLLPLPPQQQQARPAAAAAAAAAAAGLRRSKLPSLTSVFSKGLLELAKKDKSVLGITAAMPGGTGLSVLGVHTPQQLYDVGIAEQHAVTFAAGLAAAPAAAAAAAAKPFCCIYSTFLQRAYDQVVHDVALQNLPVRLIVDRAGLVGADGSTHQGAFDLSLLGHLPNFTVMAPSDELELLRMLKVGQRIC</sequence>
<dbReference type="GeneID" id="25249967"/>
<dbReference type="Pfam" id="PF13292">
    <property type="entry name" value="DXP_synthase_N"/>
    <property type="match status" value="1"/>
</dbReference>
<comment type="cofactor">
    <cofactor evidence="1">
        <name>Mg(2+)</name>
        <dbReference type="ChEBI" id="CHEBI:18420"/>
    </cofactor>
</comment>
<dbReference type="GO" id="GO:0008661">
    <property type="term" value="F:1-deoxy-D-xylulose-5-phosphate synthase activity"/>
    <property type="evidence" value="ECO:0007669"/>
    <property type="project" value="InterPro"/>
</dbReference>
<dbReference type="SMART" id="SM00861">
    <property type="entry name" value="Transket_pyr"/>
    <property type="match status" value="1"/>
</dbReference>
<dbReference type="InterPro" id="IPR005475">
    <property type="entry name" value="Transketolase-like_Pyr-bd"/>
</dbReference>
<evidence type="ECO:0000256" key="1">
    <source>
        <dbReference type="ARBA" id="ARBA00001946"/>
    </source>
</evidence>
<dbReference type="SUPFAM" id="SSF52518">
    <property type="entry name" value="Thiamin diphosphate-binding fold (THDP-binding)"/>
    <property type="match status" value="2"/>
</dbReference>
<keyword evidence="4" id="KW-0808">Transferase</keyword>
<dbReference type="Gene3D" id="3.40.50.970">
    <property type="match status" value="2"/>
</dbReference>
<protein>
    <submittedName>
        <fullName evidence="9">Deoxyxylulose 5-phosphate synthase</fullName>
    </submittedName>
</protein>
<evidence type="ECO:0000256" key="6">
    <source>
        <dbReference type="ARBA" id="ARBA00023052"/>
    </source>
</evidence>
<evidence type="ECO:0000256" key="7">
    <source>
        <dbReference type="SAM" id="MobiDB-lite"/>
    </source>
</evidence>
<dbReference type="OrthoDB" id="10266385at2759"/>
<gene>
    <name evidence="9" type="ORF">ETH_00003770</name>
</gene>
<dbReference type="Proteomes" id="UP000030747">
    <property type="component" value="Unassembled WGS sequence"/>
</dbReference>
<dbReference type="AlphaFoldDB" id="U6LCI5"/>
<dbReference type="OMA" id="DRMHGVE"/>
<dbReference type="GO" id="GO:0016114">
    <property type="term" value="P:terpenoid biosynthetic process"/>
    <property type="evidence" value="ECO:0007669"/>
    <property type="project" value="InterPro"/>
</dbReference>
<dbReference type="EMBL" id="HG678263">
    <property type="protein sequence ID" value="CDJ45450.1"/>
    <property type="molecule type" value="Genomic_DNA"/>
</dbReference>
<accession>U6LCI5</accession>
<dbReference type="RefSeq" id="XP_013236196.1">
    <property type="nucleotide sequence ID" value="XM_013380742.1"/>
</dbReference>
<feature type="domain" description="Transketolase-like pyrimidine-binding" evidence="8">
    <location>
        <begin position="331"/>
        <end position="486"/>
    </location>
</feature>
<dbReference type="VEuPathDB" id="ToxoDB:ETH_00003770"/>
<keyword evidence="6" id="KW-0786">Thiamine pyrophosphate</keyword>
<name>U6LCI5_EIMTE</name>
<reference evidence="9" key="2">
    <citation type="submission" date="2013-10" db="EMBL/GenBank/DDBJ databases">
        <authorList>
            <person name="Aslett M."/>
        </authorList>
    </citation>
    <scope>NUCLEOTIDE SEQUENCE [LARGE SCALE GENOMIC DNA]</scope>
    <source>
        <strain evidence="9">Houghton</strain>
    </source>
</reference>
<comment type="cofactor">
    <cofactor evidence="2">
        <name>thiamine diphosphate</name>
        <dbReference type="ChEBI" id="CHEBI:58937"/>
    </cofactor>
</comment>
<comment type="subunit">
    <text evidence="3">Homodimer.</text>
</comment>
<keyword evidence="5" id="KW-0460">Magnesium</keyword>
<evidence type="ECO:0000313" key="10">
    <source>
        <dbReference type="Proteomes" id="UP000030747"/>
    </source>
</evidence>
<feature type="region of interest" description="Disordered" evidence="7">
    <location>
        <begin position="247"/>
        <end position="278"/>
    </location>
</feature>